<dbReference type="AlphaFoldDB" id="A0A0J1FVU4"/>
<comment type="caution">
    <text evidence="2">The sequence shown here is derived from an EMBL/GenBank/DDBJ whole genome shotgun (WGS) entry which is preliminary data.</text>
</comment>
<name>A0A0J1FVU4_9FIRM</name>
<evidence type="ECO:0000313" key="3">
    <source>
        <dbReference type="Proteomes" id="UP000036356"/>
    </source>
</evidence>
<gene>
    <name evidence="2" type="ORF">DEAC_c10400</name>
</gene>
<keyword evidence="1" id="KW-0812">Transmembrane</keyword>
<feature type="transmembrane region" description="Helical" evidence="1">
    <location>
        <begin position="12"/>
        <end position="32"/>
    </location>
</feature>
<evidence type="ECO:0000313" key="2">
    <source>
        <dbReference type="EMBL" id="KLU67103.1"/>
    </source>
</evidence>
<keyword evidence="3" id="KW-1185">Reference proteome</keyword>
<proteinExistence type="predicted"/>
<accession>A0A0J1FVU4</accession>
<dbReference type="STRING" id="476652.DEAC_c10400"/>
<protein>
    <submittedName>
        <fullName evidence="2">Uncharacterized protein</fullName>
    </submittedName>
</protein>
<organism evidence="2 3">
    <name type="scientific">Desulfosporosinus acididurans</name>
    <dbReference type="NCBI Taxonomy" id="476652"/>
    <lineage>
        <taxon>Bacteria</taxon>
        <taxon>Bacillati</taxon>
        <taxon>Bacillota</taxon>
        <taxon>Clostridia</taxon>
        <taxon>Eubacteriales</taxon>
        <taxon>Desulfitobacteriaceae</taxon>
        <taxon>Desulfosporosinus</taxon>
    </lineage>
</organism>
<evidence type="ECO:0000256" key="1">
    <source>
        <dbReference type="SAM" id="Phobius"/>
    </source>
</evidence>
<reference evidence="2 3" key="1">
    <citation type="submission" date="2015-06" db="EMBL/GenBank/DDBJ databases">
        <title>Draft genome of the moderately acidophilic sulfate reducer Candidatus Desulfosporosinus acididurans strain M1.</title>
        <authorList>
            <person name="Poehlein A."/>
            <person name="Petzsch P."/>
            <person name="Johnson B.D."/>
            <person name="Schloemann M."/>
            <person name="Daniel R."/>
            <person name="Muehling M."/>
        </authorList>
    </citation>
    <scope>NUCLEOTIDE SEQUENCE [LARGE SCALE GENOMIC DNA]</scope>
    <source>
        <strain evidence="2 3">M1</strain>
    </source>
</reference>
<dbReference type="Proteomes" id="UP000036356">
    <property type="component" value="Unassembled WGS sequence"/>
</dbReference>
<keyword evidence="1" id="KW-0472">Membrane</keyword>
<dbReference type="EMBL" id="LDZY01000003">
    <property type="protein sequence ID" value="KLU67103.1"/>
    <property type="molecule type" value="Genomic_DNA"/>
</dbReference>
<keyword evidence="1" id="KW-1133">Transmembrane helix</keyword>
<sequence>MSRLKKIKYRILLLLLITTLIMALILGGYNIYTTITSEQANIAQYRTTLYEQFDRQIKLEVQTAYSLVQDVYNRQQKGELTPEQAKNHGG</sequence>
<dbReference type="PATRIC" id="fig|476652.3.peg.1068"/>